<sequence>MISWQLELEMGGELAGAGVVGASCCRLSSAQGLWGRIELDMGARTSWSSRSKLEAWGHCACPTLCWAG</sequence>
<reference evidence="2" key="1">
    <citation type="journal article" date="2017" name="Plant J.">
        <title>The pomegranate (Punica granatum L.) genome and the genomics of punicalagin biosynthesis.</title>
        <authorList>
            <person name="Qin G."/>
            <person name="Xu C."/>
            <person name="Ming R."/>
            <person name="Tang H."/>
            <person name="Guyot R."/>
            <person name="Kramer E.M."/>
            <person name="Hu Y."/>
            <person name="Yi X."/>
            <person name="Qi Y."/>
            <person name="Xu X."/>
            <person name="Gao Z."/>
            <person name="Pan H."/>
            <person name="Jian J."/>
            <person name="Tian Y."/>
            <person name="Yue Z."/>
            <person name="Xu Y."/>
        </authorList>
    </citation>
    <scope>NUCLEOTIDE SEQUENCE [LARGE SCALE GENOMIC DNA]</scope>
    <source>
        <strain evidence="2">cv. Dabenzi</strain>
    </source>
</reference>
<dbReference type="Proteomes" id="UP000197138">
    <property type="component" value="Unassembled WGS sequence"/>
</dbReference>
<gene>
    <name evidence="1" type="ORF">CDL15_Pgr011056</name>
</gene>
<dbReference type="EMBL" id="MTKT01001090">
    <property type="protein sequence ID" value="OWM86232.1"/>
    <property type="molecule type" value="Genomic_DNA"/>
</dbReference>
<dbReference type="AlphaFoldDB" id="A0A218XPN7"/>
<protein>
    <submittedName>
        <fullName evidence="1">Uncharacterized protein</fullName>
    </submittedName>
</protein>
<organism evidence="1 2">
    <name type="scientific">Punica granatum</name>
    <name type="common">Pomegranate</name>
    <dbReference type="NCBI Taxonomy" id="22663"/>
    <lineage>
        <taxon>Eukaryota</taxon>
        <taxon>Viridiplantae</taxon>
        <taxon>Streptophyta</taxon>
        <taxon>Embryophyta</taxon>
        <taxon>Tracheophyta</taxon>
        <taxon>Spermatophyta</taxon>
        <taxon>Magnoliopsida</taxon>
        <taxon>eudicotyledons</taxon>
        <taxon>Gunneridae</taxon>
        <taxon>Pentapetalae</taxon>
        <taxon>rosids</taxon>
        <taxon>malvids</taxon>
        <taxon>Myrtales</taxon>
        <taxon>Lythraceae</taxon>
        <taxon>Punica</taxon>
    </lineage>
</organism>
<name>A0A218XPN7_PUNGR</name>
<accession>A0A218XPN7</accession>
<comment type="caution">
    <text evidence="1">The sequence shown here is derived from an EMBL/GenBank/DDBJ whole genome shotgun (WGS) entry which is preliminary data.</text>
</comment>
<proteinExistence type="predicted"/>
<evidence type="ECO:0000313" key="2">
    <source>
        <dbReference type="Proteomes" id="UP000197138"/>
    </source>
</evidence>
<evidence type="ECO:0000313" key="1">
    <source>
        <dbReference type="EMBL" id="OWM86232.1"/>
    </source>
</evidence>